<dbReference type="Pfam" id="PF00393">
    <property type="entry name" value="6PGD"/>
    <property type="match status" value="1"/>
</dbReference>
<evidence type="ECO:0000313" key="9">
    <source>
        <dbReference type="EMBL" id="KAF2481210.1"/>
    </source>
</evidence>
<dbReference type="GO" id="GO:0004616">
    <property type="term" value="F:phosphogluconate dehydrogenase (decarboxylating) activity"/>
    <property type="evidence" value="ECO:0007669"/>
    <property type="project" value="UniProtKB-EC"/>
</dbReference>
<keyword evidence="6" id="KW-0521">NADP</keyword>
<sequence length="499" mass="54792">MASKETEIKKIAMIGCGSMGGGMALLFAEKGIDVSLQDPSTEAMDGILTSAKKDGLEKRMAKYEDYKSLCESLPNPKVFVWSLPHGGVGDSVFDGLRPFITKGDVIIDCGNENWQNTERRQGKSVTTGIRYVGCGVSGGYQAARRGPSMCPGGDDDSLNVVLPLLRKVAAKAPDGSPCVAPVGTGGAGHYCKMIHNGIEHGMMSAISEAWAIMTKGLGMSLDEVGDELQRWNQNGELKNTFLVKIGAEICRKVDEKTGQHVLDTVEDKVVQDWTGEEGTGVWSNIEAIDKHVPAPTLTTAHFLRIASGDLHQRRDIRKTFESEFTPKSISPTDRRAFLEDLRCAVYSACLASYTQGLNIIAKADKTHHFNINYPSLFQLWRAGCIIQSDHINDELLAPIYTSNAPAYINPMLQPSVAAEFKECFPALKNVVLRATESDHVVPSLSATLEYLKYQTSTNLPTSFYEAELDYFGKHMYDKKGEDPQGEPVTGRWHFEWKAA</sequence>
<dbReference type="InterPro" id="IPR006183">
    <property type="entry name" value="Pgluconate_DH"/>
</dbReference>
<dbReference type="AlphaFoldDB" id="A0A6A6PM99"/>
<dbReference type="EC" id="1.1.1.44" evidence="6"/>
<dbReference type="GeneID" id="54475145"/>
<feature type="active site" description="Proton donor" evidence="7">
    <location>
        <position position="199"/>
    </location>
</feature>
<keyword evidence="5 6" id="KW-0570">Pentose shunt</keyword>
<dbReference type="InterPro" id="IPR013328">
    <property type="entry name" value="6PGD_dom2"/>
</dbReference>
<comment type="pathway">
    <text evidence="1 6">Carbohydrate degradation; pentose phosphate pathway; D-ribulose 5-phosphate from D-glucose 6-phosphate (oxidative stage): step 3/3.</text>
</comment>
<accession>A0A6A6PM99</accession>
<dbReference type="PANTHER" id="PTHR11811">
    <property type="entry name" value="6-PHOSPHOGLUCONATE DEHYDROGENASE"/>
    <property type="match status" value="1"/>
</dbReference>
<dbReference type="PRINTS" id="PR00076">
    <property type="entry name" value="6PGDHDRGNASE"/>
</dbReference>
<dbReference type="Gene3D" id="3.40.50.720">
    <property type="entry name" value="NAD(P)-binding Rossmann-like Domain"/>
    <property type="match status" value="1"/>
</dbReference>
<dbReference type="GO" id="GO:0050661">
    <property type="term" value="F:NADP binding"/>
    <property type="evidence" value="ECO:0007669"/>
    <property type="project" value="InterPro"/>
</dbReference>
<evidence type="ECO:0000256" key="3">
    <source>
        <dbReference type="ARBA" id="ARBA00023002"/>
    </source>
</evidence>
<evidence type="ECO:0000259" key="8">
    <source>
        <dbReference type="SMART" id="SM01350"/>
    </source>
</evidence>
<keyword evidence="10" id="KW-1185">Reference proteome</keyword>
<evidence type="ECO:0000256" key="2">
    <source>
        <dbReference type="ARBA" id="ARBA00008419"/>
    </source>
</evidence>
<dbReference type="Proteomes" id="UP000799767">
    <property type="component" value="Unassembled WGS sequence"/>
</dbReference>
<evidence type="ECO:0000256" key="5">
    <source>
        <dbReference type="ARBA" id="ARBA00023126"/>
    </source>
</evidence>
<evidence type="ECO:0000313" key="10">
    <source>
        <dbReference type="Proteomes" id="UP000799767"/>
    </source>
</evidence>
<feature type="domain" description="6-phosphogluconate dehydrogenase C-terminal" evidence="8">
    <location>
        <begin position="188"/>
        <end position="497"/>
    </location>
</feature>
<evidence type="ECO:0000256" key="1">
    <source>
        <dbReference type="ARBA" id="ARBA00004874"/>
    </source>
</evidence>
<dbReference type="UniPathway" id="UPA00115">
    <property type="reaction ID" value="UER00410"/>
</dbReference>
<dbReference type="SMART" id="SM01350">
    <property type="entry name" value="6PGD"/>
    <property type="match status" value="1"/>
</dbReference>
<name>A0A6A6PM99_9PEZI</name>
<dbReference type="InterPro" id="IPR036291">
    <property type="entry name" value="NAD(P)-bd_dom_sf"/>
</dbReference>
<dbReference type="InterPro" id="IPR008927">
    <property type="entry name" value="6-PGluconate_DH-like_C_sf"/>
</dbReference>
<gene>
    <name evidence="9" type="ORF">BDY17DRAFT_300886</name>
</gene>
<evidence type="ECO:0000256" key="6">
    <source>
        <dbReference type="PIRNR" id="PIRNR000109"/>
    </source>
</evidence>
<reference evidence="9" key="1">
    <citation type="journal article" date="2020" name="Stud. Mycol.">
        <title>101 Dothideomycetes genomes: a test case for predicting lifestyles and emergence of pathogens.</title>
        <authorList>
            <person name="Haridas S."/>
            <person name="Albert R."/>
            <person name="Binder M."/>
            <person name="Bloem J."/>
            <person name="Labutti K."/>
            <person name="Salamov A."/>
            <person name="Andreopoulos B."/>
            <person name="Baker S."/>
            <person name="Barry K."/>
            <person name="Bills G."/>
            <person name="Bluhm B."/>
            <person name="Cannon C."/>
            <person name="Castanera R."/>
            <person name="Culley D."/>
            <person name="Daum C."/>
            <person name="Ezra D."/>
            <person name="Gonzalez J."/>
            <person name="Henrissat B."/>
            <person name="Kuo A."/>
            <person name="Liang C."/>
            <person name="Lipzen A."/>
            <person name="Lutzoni F."/>
            <person name="Magnuson J."/>
            <person name="Mondo S."/>
            <person name="Nolan M."/>
            <person name="Ohm R."/>
            <person name="Pangilinan J."/>
            <person name="Park H.-J."/>
            <person name="Ramirez L."/>
            <person name="Alfaro M."/>
            <person name="Sun H."/>
            <person name="Tritt A."/>
            <person name="Yoshinaga Y."/>
            <person name="Zwiers L.-H."/>
            <person name="Turgeon B."/>
            <person name="Goodwin S."/>
            <person name="Spatafora J."/>
            <person name="Crous P."/>
            <person name="Grigoriev I."/>
        </authorList>
    </citation>
    <scope>NUCLEOTIDE SEQUENCE</scope>
    <source>
        <strain evidence="9">CBS 113389</strain>
    </source>
</reference>
<dbReference type="OrthoDB" id="434986at2759"/>
<dbReference type="InterPro" id="IPR006114">
    <property type="entry name" value="6PGDH_C"/>
</dbReference>
<dbReference type="Gene3D" id="1.10.1040.10">
    <property type="entry name" value="N-(1-d-carboxylethyl)-l-norvaline Dehydrogenase, domain 2"/>
    <property type="match status" value="1"/>
</dbReference>
<dbReference type="SUPFAM" id="SSF48179">
    <property type="entry name" value="6-phosphogluconate dehydrogenase C-terminal domain-like"/>
    <property type="match status" value="1"/>
</dbReference>
<dbReference type="PIRSF" id="PIRSF000109">
    <property type="entry name" value="6PGD"/>
    <property type="match status" value="1"/>
</dbReference>
<keyword evidence="4" id="KW-0311">Gluconate utilization</keyword>
<proteinExistence type="inferred from homology"/>
<comment type="similarity">
    <text evidence="2 6">Belongs to the 6-phosphogluconate dehydrogenase family.</text>
</comment>
<organism evidence="9 10">
    <name type="scientific">Neohortaea acidophila</name>
    <dbReference type="NCBI Taxonomy" id="245834"/>
    <lineage>
        <taxon>Eukaryota</taxon>
        <taxon>Fungi</taxon>
        <taxon>Dikarya</taxon>
        <taxon>Ascomycota</taxon>
        <taxon>Pezizomycotina</taxon>
        <taxon>Dothideomycetes</taxon>
        <taxon>Dothideomycetidae</taxon>
        <taxon>Mycosphaerellales</taxon>
        <taxon>Teratosphaeriaceae</taxon>
        <taxon>Neohortaea</taxon>
    </lineage>
</organism>
<comment type="subunit">
    <text evidence="6">Homodimer.</text>
</comment>
<comment type="function">
    <text evidence="6">Catalyzes the oxidative decarboxylation of 6-phosphogluconate to ribulose 5-phosphate and CO(2), with concomitant reduction of NADP to NADPH.</text>
</comment>
<dbReference type="GO" id="GO:0006098">
    <property type="term" value="P:pentose-phosphate shunt"/>
    <property type="evidence" value="ECO:0007669"/>
    <property type="project" value="UniProtKB-UniPathway"/>
</dbReference>
<feature type="active site" description="Proton acceptor" evidence="7">
    <location>
        <position position="192"/>
    </location>
</feature>
<comment type="catalytic activity">
    <reaction evidence="6">
        <text>6-phospho-D-gluconate + NADP(+) = D-ribulose 5-phosphate + CO2 + NADPH</text>
        <dbReference type="Rhea" id="RHEA:10116"/>
        <dbReference type="ChEBI" id="CHEBI:16526"/>
        <dbReference type="ChEBI" id="CHEBI:57783"/>
        <dbReference type="ChEBI" id="CHEBI:58121"/>
        <dbReference type="ChEBI" id="CHEBI:58349"/>
        <dbReference type="ChEBI" id="CHEBI:58759"/>
        <dbReference type="EC" id="1.1.1.44"/>
    </reaction>
</comment>
<evidence type="ECO:0000256" key="4">
    <source>
        <dbReference type="ARBA" id="ARBA00023064"/>
    </source>
</evidence>
<evidence type="ECO:0000256" key="7">
    <source>
        <dbReference type="PIRSR" id="PIRSR000109-1"/>
    </source>
</evidence>
<keyword evidence="3 6" id="KW-0560">Oxidoreductase</keyword>
<dbReference type="RefSeq" id="XP_033587780.1">
    <property type="nucleotide sequence ID" value="XM_033734143.1"/>
</dbReference>
<dbReference type="GO" id="GO:0019521">
    <property type="term" value="P:D-gluconate metabolic process"/>
    <property type="evidence" value="ECO:0007669"/>
    <property type="project" value="UniProtKB-KW"/>
</dbReference>
<dbReference type="FunFam" id="3.40.50.720:FF:000634">
    <property type="entry name" value="6-phosphogluconate dehydrogenase, decarboxylating"/>
    <property type="match status" value="1"/>
</dbReference>
<dbReference type="SUPFAM" id="SSF51735">
    <property type="entry name" value="NAD(P)-binding Rossmann-fold domains"/>
    <property type="match status" value="1"/>
</dbReference>
<dbReference type="Pfam" id="PF03446">
    <property type="entry name" value="NAD_binding_2"/>
    <property type="match status" value="1"/>
</dbReference>
<dbReference type="InterPro" id="IPR006113">
    <property type="entry name" value="6PGDH_Gnd/GntZ"/>
</dbReference>
<dbReference type="InterPro" id="IPR006115">
    <property type="entry name" value="6PGDH_NADP-bd"/>
</dbReference>
<protein>
    <recommendedName>
        <fullName evidence="6">6-phosphogluconate dehydrogenase, decarboxylating</fullName>
        <ecNumber evidence="6">1.1.1.44</ecNumber>
    </recommendedName>
</protein>
<dbReference type="EMBL" id="MU001638">
    <property type="protein sequence ID" value="KAF2481210.1"/>
    <property type="molecule type" value="Genomic_DNA"/>
</dbReference>